<proteinExistence type="predicted"/>
<evidence type="ECO:0000313" key="1">
    <source>
        <dbReference type="EMBL" id="KAF3420649.1"/>
    </source>
</evidence>
<keyword evidence="2" id="KW-1185">Reference proteome</keyword>
<gene>
    <name evidence="1" type="ORF">E2986_13471</name>
</gene>
<comment type="caution">
    <text evidence="1">The sequence shown here is derived from an EMBL/GenBank/DDBJ whole genome shotgun (WGS) entry which is preliminary data.</text>
</comment>
<protein>
    <submittedName>
        <fullName evidence="1">Uncharacterized protein</fullName>
    </submittedName>
</protein>
<dbReference type="Proteomes" id="UP000655588">
    <property type="component" value="Unassembled WGS sequence"/>
</dbReference>
<name>A0A833R4V5_9HYME</name>
<sequence>MSTEGAELSNRFVTRDVETMSDEAQSNRMDILECLSVLINENNSGYDRTEELTLDEHLLSGGTTLTAVTLPDGTQAFVTNNLNNDG</sequence>
<reference evidence="1" key="1">
    <citation type="submission" date="2019-11" db="EMBL/GenBank/DDBJ databases">
        <title>The nuclear and mitochondrial genomes of Frieseomelitta varia - a highly eusocial stingless bee (Meliponini) with a permanently sterile worker caste.</title>
        <authorList>
            <person name="Freitas F.C.P."/>
            <person name="Lourenco A.P."/>
            <person name="Nunes F.M.F."/>
            <person name="Paschoal A.R."/>
            <person name="Abreu F.C.P."/>
            <person name="Barbin F.O."/>
            <person name="Bataglia L."/>
            <person name="Cardoso-Junior C.A.M."/>
            <person name="Cervoni M.S."/>
            <person name="Silva S.R."/>
            <person name="Dalarmi F."/>
            <person name="Del Lama M.A."/>
            <person name="Depintor T.S."/>
            <person name="Ferreira K.M."/>
            <person name="Goria P.S."/>
            <person name="Jaskot M.C."/>
            <person name="Lago D.C."/>
            <person name="Luna-Lucena D."/>
            <person name="Moda L.M."/>
            <person name="Nascimento L."/>
            <person name="Pedrino M."/>
            <person name="Rabico F.O."/>
            <person name="Sanches F.C."/>
            <person name="Santos D.E."/>
            <person name="Santos C.G."/>
            <person name="Vieira J."/>
            <person name="Lopes T.F."/>
            <person name="Barchuk A.R."/>
            <person name="Hartfelder K."/>
            <person name="Simoes Z.L.P."/>
            <person name="Bitondi M.M.G."/>
            <person name="Pinheiro D.G."/>
        </authorList>
    </citation>
    <scope>NUCLEOTIDE SEQUENCE</scope>
    <source>
        <strain evidence="1">USP_RPSP 00005682</strain>
        <tissue evidence="1">Whole individual</tissue>
    </source>
</reference>
<evidence type="ECO:0000313" key="2">
    <source>
        <dbReference type="Proteomes" id="UP000655588"/>
    </source>
</evidence>
<accession>A0A833R4V5</accession>
<dbReference type="EMBL" id="WNWW01000929">
    <property type="protein sequence ID" value="KAF3420649.1"/>
    <property type="molecule type" value="Genomic_DNA"/>
</dbReference>
<dbReference type="AlphaFoldDB" id="A0A833R4V5"/>
<organism evidence="1 2">
    <name type="scientific">Frieseomelitta varia</name>
    <dbReference type="NCBI Taxonomy" id="561572"/>
    <lineage>
        <taxon>Eukaryota</taxon>
        <taxon>Metazoa</taxon>
        <taxon>Ecdysozoa</taxon>
        <taxon>Arthropoda</taxon>
        <taxon>Hexapoda</taxon>
        <taxon>Insecta</taxon>
        <taxon>Pterygota</taxon>
        <taxon>Neoptera</taxon>
        <taxon>Endopterygota</taxon>
        <taxon>Hymenoptera</taxon>
        <taxon>Apocrita</taxon>
        <taxon>Aculeata</taxon>
        <taxon>Apoidea</taxon>
        <taxon>Anthophila</taxon>
        <taxon>Apidae</taxon>
        <taxon>Frieseomelitta</taxon>
    </lineage>
</organism>